<gene>
    <name evidence="1" type="ORF">TNIN_133641</name>
</gene>
<accession>A0A8X6I9E6</accession>
<comment type="caution">
    <text evidence="1">The sequence shown here is derived from an EMBL/GenBank/DDBJ whole genome shotgun (WGS) entry which is preliminary data.</text>
</comment>
<organism evidence="1 2">
    <name type="scientific">Trichonephila inaurata madagascariensis</name>
    <dbReference type="NCBI Taxonomy" id="2747483"/>
    <lineage>
        <taxon>Eukaryota</taxon>
        <taxon>Metazoa</taxon>
        <taxon>Ecdysozoa</taxon>
        <taxon>Arthropoda</taxon>
        <taxon>Chelicerata</taxon>
        <taxon>Arachnida</taxon>
        <taxon>Araneae</taxon>
        <taxon>Araneomorphae</taxon>
        <taxon>Entelegynae</taxon>
        <taxon>Araneoidea</taxon>
        <taxon>Nephilidae</taxon>
        <taxon>Trichonephila</taxon>
        <taxon>Trichonephila inaurata</taxon>
    </lineage>
</organism>
<proteinExistence type="predicted"/>
<name>A0A8X6I9E6_9ARAC</name>
<keyword evidence="2" id="KW-1185">Reference proteome</keyword>
<protein>
    <submittedName>
        <fullName evidence="1">Uncharacterized protein</fullName>
    </submittedName>
</protein>
<dbReference type="EMBL" id="BMAV01024748">
    <property type="protein sequence ID" value="GFS35788.1"/>
    <property type="molecule type" value="Genomic_DNA"/>
</dbReference>
<dbReference type="AlphaFoldDB" id="A0A8X6I9E6"/>
<dbReference type="Proteomes" id="UP000886998">
    <property type="component" value="Unassembled WGS sequence"/>
</dbReference>
<evidence type="ECO:0000313" key="2">
    <source>
        <dbReference type="Proteomes" id="UP000886998"/>
    </source>
</evidence>
<reference evidence="1" key="1">
    <citation type="submission" date="2020-08" db="EMBL/GenBank/DDBJ databases">
        <title>Multicomponent nature underlies the extraordinary mechanical properties of spider dragline silk.</title>
        <authorList>
            <person name="Kono N."/>
            <person name="Nakamura H."/>
            <person name="Mori M."/>
            <person name="Yoshida Y."/>
            <person name="Ohtoshi R."/>
            <person name="Malay A.D."/>
            <person name="Moran D.A.P."/>
            <person name="Tomita M."/>
            <person name="Numata K."/>
            <person name="Arakawa K."/>
        </authorList>
    </citation>
    <scope>NUCLEOTIDE SEQUENCE</scope>
</reference>
<evidence type="ECO:0000313" key="1">
    <source>
        <dbReference type="EMBL" id="GFS35788.1"/>
    </source>
</evidence>
<sequence length="81" mass="8836">MGGLGMDSNTQNYGLVPPDARGDKLSEFISVNNFLLSMSLWSYFCVTRGTSHIDITVVGSDLSGTVGVFLECPFLTRDDRI</sequence>